<reference evidence="2" key="3">
    <citation type="submission" date="2025-09" db="UniProtKB">
        <authorList>
            <consortium name="Ensembl"/>
        </authorList>
    </citation>
    <scope>IDENTIFICATION</scope>
</reference>
<proteinExistence type="predicted"/>
<dbReference type="PANTHER" id="PTHR45784:SF8">
    <property type="entry name" value="C-TYPE MANNOSE RECEPTOR 2-RELATED"/>
    <property type="match status" value="1"/>
</dbReference>
<dbReference type="STRING" id="62062.ENSHHUP00000084695"/>
<protein>
    <recommendedName>
        <fullName evidence="1">C-type lectin domain-containing protein</fullName>
    </recommendedName>
</protein>
<reference evidence="2" key="2">
    <citation type="submission" date="2025-08" db="UniProtKB">
        <authorList>
            <consortium name="Ensembl"/>
        </authorList>
    </citation>
    <scope>IDENTIFICATION</scope>
</reference>
<dbReference type="AlphaFoldDB" id="A0A4W5RED9"/>
<dbReference type="InterPro" id="IPR016187">
    <property type="entry name" value="CTDL_fold"/>
</dbReference>
<dbReference type="InterPro" id="IPR001304">
    <property type="entry name" value="C-type_lectin-like"/>
</dbReference>
<dbReference type="InterPro" id="IPR016186">
    <property type="entry name" value="C-type_lectin-like/link_sf"/>
</dbReference>
<accession>A0A4W5RED9</accession>
<keyword evidence="3" id="KW-1185">Reference proteome</keyword>
<dbReference type="SUPFAM" id="SSF56436">
    <property type="entry name" value="C-type lectin-like"/>
    <property type="match status" value="2"/>
</dbReference>
<evidence type="ECO:0000313" key="2">
    <source>
        <dbReference type="Ensembl" id="ENSHHUP00000084695.1"/>
    </source>
</evidence>
<dbReference type="PANTHER" id="PTHR45784">
    <property type="entry name" value="C-TYPE LECTIN DOMAIN FAMILY 20 MEMBER A-RELATED"/>
    <property type="match status" value="1"/>
</dbReference>
<dbReference type="Proteomes" id="UP000314982">
    <property type="component" value="Unassembled WGS sequence"/>
</dbReference>
<organism evidence="2 3">
    <name type="scientific">Hucho hucho</name>
    <name type="common">huchen</name>
    <dbReference type="NCBI Taxonomy" id="62062"/>
    <lineage>
        <taxon>Eukaryota</taxon>
        <taxon>Metazoa</taxon>
        <taxon>Chordata</taxon>
        <taxon>Craniata</taxon>
        <taxon>Vertebrata</taxon>
        <taxon>Euteleostomi</taxon>
        <taxon>Actinopterygii</taxon>
        <taxon>Neopterygii</taxon>
        <taxon>Teleostei</taxon>
        <taxon>Protacanthopterygii</taxon>
        <taxon>Salmoniformes</taxon>
        <taxon>Salmonidae</taxon>
        <taxon>Salmoninae</taxon>
        <taxon>Hucho</taxon>
    </lineage>
</organism>
<dbReference type="Ensembl" id="ENSHHUT00000087346.1">
    <property type="protein sequence ID" value="ENSHHUP00000084695.1"/>
    <property type="gene ID" value="ENSHHUG00000049095.1"/>
</dbReference>
<dbReference type="Pfam" id="PF00059">
    <property type="entry name" value="Lectin_C"/>
    <property type="match status" value="1"/>
</dbReference>
<name>A0A4W5RED9_9TELE</name>
<evidence type="ECO:0000259" key="1">
    <source>
        <dbReference type="PROSITE" id="PS50041"/>
    </source>
</evidence>
<sequence length="172" mass="19994">MRSIAYQEGIMFGLPNNKLGNQDCVSLWKNEMNDYQCTEQYPILCFDLNVVLVKENKTWEEALEHCRENYTDLTSLLSENDQLLVQRMMNSKGAQTDHVWTGLRFLASTWLWVNGDPVEYQAWTEGRLPHCPTQHLRLTPSGARHLHLVITEVKTYARSIFTTINHLNLNII</sequence>
<dbReference type="Gene3D" id="3.10.100.10">
    <property type="entry name" value="Mannose-Binding Protein A, subunit A"/>
    <property type="match status" value="1"/>
</dbReference>
<reference evidence="3" key="1">
    <citation type="submission" date="2018-06" db="EMBL/GenBank/DDBJ databases">
        <title>Genome assembly of Danube salmon.</title>
        <authorList>
            <person name="Macqueen D.J."/>
            <person name="Gundappa M.K."/>
        </authorList>
    </citation>
    <scope>NUCLEOTIDE SEQUENCE [LARGE SCALE GENOMIC DNA]</scope>
</reference>
<evidence type="ECO:0000313" key="3">
    <source>
        <dbReference type="Proteomes" id="UP000314982"/>
    </source>
</evidence>
<dbReference type="GeneTree" id="ENSGT01150000287107"/>
<dbReference type="PROSITE" id="PS50041">
    <property type="entry name" value="C_TYPE_LECTIN_2"/>
    <property type="match status" value="1"/>
</dbReference>
<feature type="domain" description="C-type lectin" evidence="1">
    <location>
        <begin position="41"/>
        <end position="131"/>
    </location>
</feature>